<dbReference type="GO" id="GO:0061630">
    <property type="term" value="F:ubiquitin protein ligase activity"/>
    <property type="evidence" value="ECO:0007669"/>
    <property type="project" value="UniProtKB-EC"/>
</dbReference>
<evidence type="ECO:0000256" key="4">
    <source>
        <dbReference type="ARBA" id="ARBA00022679"/>
    </source>
</evidence>
<feature type="repeat" description="ANK" evidence="11">
    <location>
        <begin position="218"/>
        <end position="250"/>
    </location>
</feature>
<dbReference type="STRING" id="55188.A0A2H5NYB5"/>
<keyword evidence="8" id="KW-0833">Ubl conjugation pathway</keyword>
<keyword evidence="9" id="KW-0862">Zinc</keyword>
<feature type="repeat" description="ANK" evidence="11">
    <location>
        <begin position="181"/>
        <end position="206"/>
    </location>
</feature>
<evidence type="ECO:0000256" key="1">
    <source>
        <dbReference type="ARBA" id="ARBA00000900"/>
    </source>
</evidence>
<dbReference type="EMBL" id="BDQV01000027">
    <property type="protein sequence ID" value="GAY45118.1"/>
    <property type="molecule type" value="Genomic_DNA"/>
</dbReference>
<feature type="region of interest" description="Disordered" evidence="13">
    <location>
        <begin position="416"/>
        <end position="437"/>
    </location>
</feature>
<dbReference type="PROSITE" id="PS50089">
    <property type="entry name" value="ZF_RING_2"/>
    <property type="match status" value="1"/>
</dbReference>
<evidence type="ECO:0000256" key="3">
    <source>
        <dbReference type="ARBA" id="ARBA00012483"/>
    </source>
</evidence>
<evidence type="ECO:0000256" key="5">
    <source>
        <dbReference type="ARBA" id="ARBA00022723"/>
    </source>
</evidence>
<name>A0A2H5NYB5_CITUN</name>
<protein>
    <recommendedName>
        <fullName evidence="3">RING-type E3 ubiquitin transferase</fullName>
        <ecNumber evidence="3">2.3.2.27</ecNumber>
    </recommendedName>
</protein>
<dbReference type="PROSITE" id="PS50297">
    <property type="entry name" value="ANK_REP_REGION"/>
    <property type="match status" value="3"/>
</dbReference>
<keyword evidence="7 12" id="KW-0863">Zinc-finger</keyword>
<comment type="caution">
    <text evidence="15">The sequence shown here is derived from an EMBL/GenBank/DDBJ whole genome shotgun (WGS) entry which is preliminary data.</text>
</comment>
<keyword evidence="16" id="KW-1185">Reference proteome</keyword>
<dbReference type="Gene3D" id="3.30.40.10">
    <property type="entry name" value="Zinc/RING finger domain, C3HC4 (zinc finger)"/>
    <property type="match status" value="1"/>
</dbReference>
<evidence type="ECO:0000256" key="8">
    <source>
        <dbReference type="ARBA" id="ARBA00022786"/>
    </source>
</evidence>
<evidence type="ECO:0000313" key="16">
    <source>
        <dbReference type="Proteomes" id="UP000236630"/>
    </source>
</evidence>
<sequence>MGQRMSCRERSESALFVAVENGDLQMIEAMVEADPTVLGMTSGYGKQSALHLAAAYGQMEVLSMLLDQFFLYTNTDALNRYKQSLTLYALLVFWVDCAGDWPIQTPLMVAAMNGKLSCVKKLIERGAFILNFDSLQGRTCLHYAAYYGHSDCLQAVLTAARTSPVANTWGFSRFVNIRDESGATPLHLAARQGWSECVHTLLDNGALACSSTGGNGYPGSTPLHFAARGGSLECIRELLAWGADRVQPDAFGRIPYAIALKYKHQACAALLNPSSAEPLVWPLQLRNMTDLNPEAKELLEKALMETNEEREKAILNETICSVPSTSPSDAEVDDNTSEASDVELCCICFENLCTIEIKPCGHQMCAHCTLALCCHKKPDIITAVPEVPACPFCRCSIANLVAARIINSATELDISPSKPRISRKSWNSSEGSSSSFKGLSAVGSFVKIAGRSSGRVAAECNEASDKLLHMDARDSPSCHVS</sequence>
<evidence type="ECO:0000256" key="10">
    <source>
        <dbReference type="ARBA" id="ARBA00023043"/>
    </source>
</evidence>
<gene>
    <name evidence="15" type="ORF">CUMW_087060</name>
</gene>
<evidence type="ECO:0000256" key="2">
    <source>
        <dbReference type="ARBA" id="ARBA00004906"/>
    </source>
</evidence>
<dbReference type="InterPro" id="IPR013083">
    <property type="entry name" value="Znf_RING/FYVE/PHD"/>
</dbReference>
<dbReference type="PROSITE" id="PS50088">
    <property type="entry name" value="ANK_REPEAT"/>
    <property type="match status" value="3"/>
</dbReference>
<evidence type="ECO:0000313" key="15">
    <source>
        <dbReference type="EMBL" id="GAY45118.1"/>
    </source>
</evidence>
<dbReference type="Pfam" id="PF00023">
    <property type="entry name" value="Ank"/>
    <property type="match status" value="1"/>
</dbReference>
<evidence type="ECO:0000256" key="13">
    <source>
        <dbReference type="SAM" id="MobiDB-lite"/>
    </source>
</evidence>
<evidence type="ECO:0000256" key="7">
    <source>
        <dbReference type="ARBA" id="ARBA00022771"/>
    </source>
</evidence>
<keyword evidence="6" id="KW-0677">Repeat</keyword>
<dbReference type="Proteomes" id="UP000236630">
    <property type="component" value="Unassembled WGS sequence"/>
</dbReference>
<dbReference type="Gene3D" id="1.25.40.20">
    <property type="entry name" value="Ankyrin repeat-containing domain"/>
    <property type="match status" value="2"/>
</dbReference>
<dbReference type="AlphaFoldDB" id="A0A2H5NYB5"/>
<dbReference type="InterPro" id="IPR002110">
    <property type="entry name" value="Ankyrin_rpt"/>
</dbReference>
<evidence type="ECO:0000256" key="11">
    <source>
        <dbReference type="PROSITE-ProRule" id="PRU00023"/>
    </source>
</evidence>
<dbReference type="InterPro" id="IPR050776">
    <property type="entry name" value="Ank_Repeat/CDKN_Inhibitor"/>
</dbReference>
<proteinExistence type="predicted"/>
<dbReference type="EC" id="2.3.2.27" evidence="3"/>
<evidence type="ECO:0000256" key="9">
    <source>
        <dbReference type="ARBA" id="ARBA00022833"/>
    </source>
</evidence>
<comment type="catalytic activity">
    <reaction evidence="1">
        <text>S-ubiquitinyl-[E2 ubiquitin-conjugating enzyme]-L-cysteine + [acceptor protein]-L-lysine = [E2 ubiquitin-conjugating enzyme]-L-cysteine + N(6)-ubiquitinyl-[acceptor protein]-L-lysine.</text>
        <dbReference type="EC" id="2.3.2.27"/>
    </reaction>
</comment>
<dbReference type="PANTHER" id="PTHR24201">
    <property type="entry name" value="ANK_REP_REGION DOMAIN-CONTAINING PROTEIN"/>
    <property type="match status" value="1"/>
</dbReference>
<dbReference type="Pfam" id="PF12796">
    <property type="entry name" value="Ank_2"/>
    <property type="match status" value="2"/>
</dbReference>
<evidence type="ECO:0000259" key="14">
    <source>
        <dbReference type="PROSITE" id="PS50089"/>
    </source>
</evidence>
<dbReference type="InterPro" id="IPR001841">
    <property type="entry name" value="Znf_RING"/>
</dbReference>
<keyword evidence="5" id="KW-0479">Metal-binding</keyword>
<dbReference type="InterPro" id="IPR056760">
    <property type="entry name" value="RING_XB3-like"/>
</dbReference>
<dbReference type="GO" id="GO:0008270">
    <property type="term" value="F:zinc ion binding"/>
    <property type="evidence" value="ECO:0007669"/>
    <property type="project" value="UniProtKB-KW"/>
</dbReference>
<dbReference type="SUPFAM" id="SSF57850">
    <property type="entry name" value="RING/U-box"/>
    <property type="match status" value="1"/>
</dbReference>
<evidence type="ECO:0000256" key="12">
    <source>
        <dbReference type="PROSITE-ProRule" id="PRU00175"/>
    </source>
</evidence>
<feature type="compositionally biased region" description="Low complexity" evidence="13">
    <location>
        <begin position="424"/>
        <end position="437"/>
    </location>
</feature>
<dbReference type="SMART" id="SM00248">
    <property type="entry name" value="ANK"/>
    <property type="match status" value="6"/>
</dbReference>
<dbReference type="InterPro" id="IPR036770">
    <property type="entry name" value="Ankyrin_rpt-contain_sf"/>
</dbReference>
<comment type="pathway">
    <text evidence="2">Protein modification; protein ubiquitination.</text>
</comment>
<feature type="repeat" description="ANK" evidence="11">
    <location>
        <begin position="102"/>
        <end position="134"/>
    </location>
</feature>
<dbReference type="SUPFAM" id="SSF48403">
    <property type="entry name" value="Ankyrin repeat"/>
    <property type="match status" value="1"/>
</dbReference>
<keyword evidence="10 11" id="KW-0040">ANK repeat</keyword>
<keyword evidence="4" id="KW-0808">Transferase</keyword>
<organism evidence="15 16">
    <name type="scientific">Citrus unshiu</name>
    <name type="common">Satsuma mandarin</name>
    <name type="synonym">Citrus nobilis var. unshiu</name>
    <dbReference type="NCBI Taxonomy" id="55188"/>
    <lineage>
        <taxon>Eukaryota</taxon>
        <taxon>Viridiplantae</taxon>
        <taxon>Streptophyta</taxon>
        <taxon>Embryophyta</taxon>
        <taxon>Tracheophyta</taxon>
        <taxon>Spermatophyta</taxon>
        <taxon>Magnoliopsida</taxon>
        <taxon>eudicotyledons</taxon>
        <taxon>Gunneridae</taxon>
        <taxon>Pentapetalae</taxon>
        <taxon>rosids</taxon>
        <taxon>malvids</taxon>
        <taxon>Sapindales</taxon>
        <taxon>Rutaceae</taxon>
        <taxon>Aurantioideae</taxon>
        <taxon>Citrus</taxon>
    </lineage>
</organism>
<reference evidence="15 16" key="1">
    <citation type="journal article" date="2017" name="Front. Genet.">
        <title>Draft sequencing of the heterozygous diploid genome of Satsuma (Citrus unshiu Marc.) using a hybrid assembly approach.</title>
        <authorList>
            <person name="Shimizu T."/>
            <person name="Tanizawa Y."/>
            <person name="Mochizuki T."/>
            <person name="Nagasaki H."/>
            <person name="Yoshioka T."/>
            <person name="Toyoda A."/>
            <person name="Fujiyama A."/>
            <person name="Kaminuma E."/>
            <person name="Nakamura Y."/>
        </authorList>
    </citation>
    <scope>NUCLEOTIDE SEQUENCE [LARGE SCALE GENOMIC DNA]</scope>
    <source>
        <strain evidence="16">cv. Miyagawa wase</strain>
    </source>
</reference>
<evidence type="ECO:0000256" key="6">
    <source>
        <dbReference type="ARBA" id="ARBA00022737"/>
    </source>
</evidence>
<dbReference type="Pfam" id="PF24921">
    <property type="entry name" value="RING_XB3-XBAT31"/>
    <property type="match status" value="1"/>
</dbReference>
<feature type="domain" description="RING-type" evidence="14">
    <location>
        <begin position="345"/>
        <end position="394"/>
    </location>
</feature>
<accession>A0A2H5NYB5</accession>